<comment type="function">
    <text evidence="18">Is involved in NO detoxification in an aerobic process, termed nitric oxide dioxygenase (NOD) reaction that utilizes O(2) and NAD(P)H to convert NO to nitrate, which protects the bacterium from various noxious nitrogen compounds. Therefore, plays a central role in the inducible response to nitrosative stress.</text>
</comment>
<evidence type="ECO:0000256" key="24">
    <source>
        <dbReference type="RuleBase" id="RU000356"/>
    </source>
</evidence>
<dbReference type="PANTHER" id="PTHR43396:SF3">
    <property type="entry name" value="FLAVOHEMOPROTEIN"/>
    <property type="match status" value="1"/>
</dbReference>
<keyword evidence="8" id="KW-0216">Detoxification</keyword>
<comment type="catalytic activity">
    <reaction evidence="23">
        <text>2 nitric oxide + NADPH + 2 O2 = 2 nitrate + NADP(+) + H(+)</text>
        <dbReference type="Rhea" id="RHEA:19465"/>
        <dbReference type="ChEBI" id="CHEBI:15378"/>
        <dbReference type="ChEBI" id="CHEBI:15379"/>
        <dbReference type="ChEBI" id="CHEBI:16480"/>
        <dbReference type="ChEBI" id="CHEBI:17632"/>
        <dbReference type="ChEBI" id="CHEBI:57783"/>
        <dbReference type="ChEBI" id="CHEBI:58349"/>
        <dbReference type="EC" id="1.14.12.17"/>
    </reaction>
</comment>
<dbReference type="GO" id="GO:0046872">
    <property type="term" value="F:metal ion binding"/>
    <property type="evidence" value="ECO:0007669"/>
    <property type="project" value="UniProtKB-KW"/>
</dbReference>
<dbReference type="GO" id="GO:0009636">
    <property type="term" value="P:response to toxic substance"/>
    <property type="evidence" value="ECO:0007669"/>
    <property type="project" value="UniProtKB-KW"/>
</dbReference>
<dbReference type="EC" id="1.14.12.17" evidence="5"/>
<evidence type="ECO:0000256" key="8">
    <source>
        <dbReference type="ARBA" id="ARBA00022575"/>
    </source>
</evidence>
<evidence type="ECO:0000256" key="22">
    <source>
        <dbReference type="ARBA" id="ARBA00048649"/>
    </source>
</evidence>
<evidence type="ECO:0000313" key="28">
    <source>
        <dbReference type="Proteomes" id="UP000014400"/>
    </source>
</evidence>
<evidence type="ECO:0000256" key="11">
    <source>
        <dbReference type="ARBA" id="ARBA00022630"/>
    </source>
</evidence>
<evidence type="ECO:0000256" key="16">
    <source>
        <dbReference type="ARBA" id="ARBA00023004"/>
    </source>
</evidence>
<dbReference type="InterPro" id="IPR012292">
    <property type="entry name" value="Globin/Proto"/>
</dbReference>
<evidence type="ECO:0000256" key="19">
    <source>
        <dbReference type="ARBA" id="ARBA00030024"/>
    </source>
</evidence>
<dbReference type="Gene3D" id="1.10.490.10">
    <property type="entry name" value="Globins"/>
    <property type="match status" value="1"/>
</dbReference>
<name>S3C0H2_9BURK</name>
<evidence type="ECO:0000256" key="2">
    <source>
        <dbReference type="ARBA" id="ARBA00001974"/>
    </source>
</evidence>
<organism evidence="27 28">
    <name type="scientific">Sutterella wadsworthensis HGA0223</name>
    <dbReference type="NCBI Taxonomy" id="1203554"/>
    <lineage>
        <taxon>Bacteria</taxon>
        <taxon>Pseudomonadati</taxon>
        <taxon>Pseudomonadota</taxon>
        <taxon>Betaproteobacteria</taxon>
        <taxon>Burkholderiales</taxon>
        <taxon>Sutterellaceae</taxon>
        <taxon>Sutterella</taxon>
    </lineage>
</organism>
<dbReference type="GO" id="GO:0071949">
    <property type="term" value="F:FAD binding"/>
    <property type="evidence" value="ECO:0007669"/>
    <property type="project" value="TreeGrafter"/>
</dbReference>
<dbReference type="PROSITE" id="PS51384">
    <property type="entry name" value="FAD_FR"/>
    <property type="match status" value="1"/>
</dbReference>
<evidence type="ECO:0000256" key="4">
    <source>
        <dbReference type="ARBA" id="ARBA00008414"/>
    </source>
</evidence>
<feature type="domain" description="Globin" evidence="25">
    <location>
        <begin position="1"/>
        <end position="138"/>
    </location>
</feature>
<dbReference type="Pfam" id="PF00175">
    <property type="entry name" value="NAD_binding_1"/>
    <property type="match status" value="1"/>
</dbReference>
<evidence type="ECO:0000256" key="7">
    <source>
        <dbReference type="ARBA" id="ARBA00022448"/>
    </source>
</evidence>
<evidence type="ECO:0000256" key="10">
    <source>
        <dbReference type="ARBA" id="ARBA00022621"/>
    </source>
</evidence>
<comment type="cofactor">
    <cofactor evidence="2">
        <name>FAD</name>
        <dbReference type="ChEBI" id="CHEBI:57692"/>
    </cofactor>
</comment>
<evidence type="ECO:0000259" key="26">
    <source>
        <dbReference type="PROSITE" id="PS51384"/>
    </source>
</evidence>
<dbReference type="Proteomes" id="UP000014400">
    <property type="component" value="Unassembled WGS sequence"/>
</dbReference>
<dbReference type="InterPro" id="IPR000971">
    <property type="entry name" value="Globin"/>
</dbReference>
<dbReference type="STRING" id="1203554.HMPREF1476_00616"/>
<dbReference type="RefSeq" id="WP_005430725.1">
    <property type="nucleotide sequence ID" value="NZ_KE150480.1"/>
</dbReference>
<dbReference type="SUPFAM" id="SSF63380">
    <property type="entry name" value="Riboflavin synthase domain-like"/>
    <property type="match status" value="1"/>
</dbReference>
<dbReference type="InterPro" id="IPR017927">
    <property type="entry name" value="FAD-bd_FR_type"/>
</dbReference>
<dbReference type="InterPro" id="IPR008333">
    <property type="entry name" value="Cbr1-like_FAD-bd_dom"/>
</dbReference>
<dbReference type="InterPro" id="IPR001433">
    <property type="entry name" value="OxRdtase_FAD/NAD-bd"/>
</dbReference>
<comment type="caution">
    <text evidence="27">The sequence shown here is derived from an EMBL/GenBank/DDBJ whole genome shotgun (WGS) entry which is preliminary data.</text>
</comment>
<evidence type="ECO:0000256" key="12">
    <source>
        <dbReference type="ARBA" id="ARBA00022723"/>
    </source>
</evidence>
<dbReference type="Pfam" id="PF00042">
    <property type="entry name" value="Globin"/>
    <property type="match status" value="1"/>
</dbReference>
<comment type="similarity">
    <text evidence="4">Belongs to the globin family. Two-domain flavohemoproteins subfamily.</text>
</comment>
<keyword evidence="15" id="KW-0560">Oxidoreductase</keyword>
<comment type="cofactor">
    <cofactor evidence="1">
        <name>heme b</name>
        <dbReference type="ChEBI" id="CHEBI:60344"/>
    </cofactor>
</comment>
<dbReference type="EMBL" id="ATCF01000012">
    <property type="protein sequence ID" value="EPD99812.1"/>
    <property type="molecule type" value="Genomic_DNA"/>
</dbReference>
<dbReference type="eggNOG" id="COG1018">
    <property type="taxonomic scope" value="Bacteria"/>
</dbReference>
<feature type="domain" description="FAD-binding FR-type" evidence="26">
    <location>
        <begin position="152"/>
        <end position="263"/>
    </location>
</feature>
<dbReference type="GO" id="GO:0020037">
    <property type="term" value="F:heme binding"/>
    <property type="evidence" value="ECO:0007669"/>
    <property type="project" value="InterPro"/>
</dbReference>
<comment type="catalytic activity">
    <reaction evidence="22">
        <text>2 nitric oxide + NADH + 2 O2 = 2 nitrate + NAD(+) + H(+)</text>
        <dbReference type="Rhea" id="RHEA:19469"/>
        <dbReference type="ChEBI" id="CHEBI:15378"/>
        <dbReference type="ChEBI" id="CHEBI:15379"/>
        <dbReference type="ChEBI" id="CHEBI:16480"/>
        <dbReference type="ChEBI" id="CHEBI:17632"/>
        <dbReference type="ChEBI" id="CHEBI:57540"/>
        <dbReference type="ChEBI" id="CHEBI:57945"/>
        <dbReference type="EC" id="1.14.12.17"/>
    </reaction>
</comment>
<keyword evidence="13" id="KW-0274">FAD</keyword>
<accession>S3C0H2</accession>
<sequence>MLTPHQIELVKATVPVLQAHGVDLTKHFYARMLSKNPELRNVFNQAHQARGAQQQALAAAVLAYAQNIEHPENLLGAVKQIAQRHCSLGIRAEQYQIVGHHLIESIKEVLGAAATPELIDAWTAAYGMLADILIKAEQDIYNQQTAAQGGWSGWRPFECVNRVQESEDVVSFYFRPTDGGPVPSYLPGQYTTVRVFSKAMQIAQPRQYTLSQAAGSGMLRISVKLVLGTQGAPDGLVSSILHNRVKVGDVVELSAPTGGFALEDAKSEHPLVLIAAGIGITPMVPMLETLAVENPLRKVHFLYTTQNLAHYPLKKEVDAAIKGMPNAAKGIFFTQPGQADHLGVDYDAAGRITPANIRNFCQDPDADFFICGPIGFMQDVSKALKDIGVIPARIHTEVFGTGSAD</sequence>
<reference evidence="27 28" key="1">
    <citation type="submission" date="2013-04" db="EMBL/GenBank/DDBJ databases">
        <title>The Genome Sequence of Sutterella wadsworthensis HGA0223.</title>
        <authorList>
            <consortium name="The Broad Institute Genomics Platform"/>
            <person name="Earl A."/>
            <person name="Ward D."/>
            <person name="Feldgarden M."/>
            <person name="Gevers D."/>
            <person name="Schmidt T.M."/>
            <person name="Dover J."/>
            <person name="Dai D."/>
            <person name="Walker B."/>
            <person name="Young S."/>
            <person name="Zeng Q."/>
            <person name="Gargeya S."/>
            <person name="Fitzgerald M."/>
            <person name="Haas B."/>
            <person name="Abouelleil A."/>
            <person name="Allen A.W."/>
            <person name="Alvarado L."/>
            <person name="Arachchi H.M."/>
            <person name="Berlin A.M."/>
            <person name="Chapman S.B."/>
            <person name="Gainer-Dewar J."/>
            <person name="Goldberg J."/>
            <person name="Griggs A."/>
            <person name="Gujja S."/>
            <person name="Hansen M."/>
            <person name="Howarth C."/>
            <person name="Imamovic A."/>
            <person name="Ireland A."/>
            <person name="Larimer J."/>
            <person name="McCowan C."/>
            <person name="Murphy C."/>
            <person name="Pearson M."/>
            <person name="Poon T.W."/>
            <person name="Priest M."/>
            <person name="Roberts A."/>
            <person name="Saif S."/>
            <person name="Shea T."/>
            <person name="Sisk P."/>
            <person name="Sykes S."/>
            <person name="Wortman J."/>
            <person name="Nusbaum C."/>
            <person name="Birren B."/>
        </authorList>
    </citation>
    <scope>NUCLEOTIDE SEQUENCE [LARGE SCALE GENOMIC DNA]</scope>
    <source>
        <strain evidence="27 28">HGA0223</strain>
    </source>
</reference>
<dbReference type="FunFam" id="2.40.30.10:FF:000034">
    <property type="entry name" value="Flavohemoprotein"/>
    <property type="match status" value="1"/>
</dbReference>
<gene>
    <name evidence="27" type="ORF">HMPREF1476_00616</name>
</gene>
<dbReference type="InterPro" id="IPR017938">
    <property type="entry name" value="Riboflavin_synthase-like_b-brl"/>
</dbReference>
<dbReference type="FunFam" id="3.40.50.80:FF:000010">
    <property type="entry name" value="Flavohemoprotein"/>
    <property type="match status" value="1"/>
</dbReference>
<evidence type="ECO:0000256" key="14">
    <source>
        <dbReference type="ARBA" id="ARBA00022857"/>
    </source>
</evidence>
<evidence type="ECO:0000256" key="6">
    <source>
        <dbReference type="ARBA" id="ARBA00014637"/>
    </source>
</evidence>
<evidence type="ECO:0000256" key="20">
    <source>
        <dbReference type="ARBA" id="ARBA00030929"/>
    </source>
</evidence>
<dbReference type="FunFam" id="1.10.490.10:FF:000003">
    <property type="entry name" value="Flavohemoprotein"/>
    <property type="match status" value="1"/>
</dbReference>
<dbReference type="AlphaFoldDB" id="S3C0H2"/>
<comment type="similarity">
    <text evidence="3">In the C-terminal section; belongs to the flavoprotein pyridine nucleotide cytochrome reductase family.</text>
</comment>
<dbReference type="GO" id="GO:0008941">
    <property type="term" value="F:nitric oxide dioxygenase NAD(P)H activity"/>
    <property type="evidence" value="ECO:0007669"/>
    <property type="project" value="UniProtKB-EC"/>
</dbReference>
<evidence type="ECO:0000256" key="9">
    <source>
        <dbReference type="ARBA" id="ARBA00022617"/>
    </source>
</evidence>
<dbReference type="HOGENOM" id="CLU_003827_12_0_4"/>
<keyword evidence="16" id="KW-0408">Iron</keyword>
<dbReference type="SUPFAM" id="SSF46458">
    <property type="entry name" value="Globin-like"/>
    <property type="match status" value="1"/>
</dbReference>
<evidence type="ECO:0000259" key="25">
    <source>
        <dbReference type="PROSITE" id="PS01033"/>
    </source>
</evidence>
<dbReference type="GO" id="GO:0046210">
    <property type="term" value="P:nitric oxide catabolic process"/>
    <property type="evidence" value="ECO:0007669"/>
    <property type="project" value="TreeGrafter"/>
</dbReference>
<dbReference type="NCBIfam" id="NF009805">
    <property type="entry name" value="PRK13289.1"/>
    <property type="match status" value="1"/>
</dbReference>
<keyword evidence="7 24" id="KW-0813">Transport</keyword>
<keyword evidence="11" id="KW-0285">Flavoprotein</keyword>
<proteinExistence type="inferred from homology"/>
<dbReference type="Pfam" id="PF00970">
    <property type="entry name" value="FAD_binding_6"/>
    <property type="match status" value="1"/>
</dbReference>
<protein>
    <recommendedName>
        <fullName evidence="6">Flavohemoprotein</fullName>
        <ecNumber evidence="5">1.14.12.17</ecNumber>
    </recommendedName>
    <alternativeName>
        <fullName evidence="20">Flavohemoglobin</fullName>
    </alternativeName>
    <alternativeName>
        <fullName evidence="19">Hemoglobin-like protein</fullName>
    </alternativeName>
    <alternativeName>
        <fullName evidence="21">Nitric oxide dioxygenase</fullName>
    </alternativeName>
</protein>
<dbReference type="GeneID" id="64061555"/>
<dbReference type="CDD" id="cd06184">
    <property type="entry name" value="flavohem_like_fad_nad_binding"/>
    <property type="match status" value="1"/>
</dbReference>
<evidence type="ECO:0000256" key="21">
    <source>
        <dbReference type="ARBA" id="ARBA00033187"/>
    </source>
</evidence>
<dbReference type="eggNOG" id="COG1017">
    <property type="taxonomic scope" value="Bacteria"/>
</dbReference>
<keyword evidence="14" id="KW-0521">NADP</keyword>
<dbReference type="PROSITE" id="PS01033">
    <property type="entry name" value="GLOBIN"/>
    <property type="match status" value="1"/>
</dbReference>
<keyword evidence="17" id="KW-0520">NAD</keyword>
<evidence type="ECO:0000256" key="23">
    <source>
        <dbReference type="ARBA" id="ARBA00049433"/>
    </source>
</evidence>
<evidence type="ECO:0000256" key="18">
    <source>
        <dbReference type="ARBA" id="ARBA00025094"/>
    </source>
</evidence>
<evidence type="ECO:0000256" key="5">
    <source>
        <dbReference type="ARBA" id="ARBA00012229"/>
    </source>
</evidence>
<evidence type="ECO:0000256" key="3">
    <source>
        <dbReference type="ARBA" id="ARBA00006401"/>
    </source>
</evidence>
<keyword evidence="10 24" id="KW-0561">Oxygen transport</keyword>
<dbReference type="InterPro" id="IPR009050">
    <property type="entry name" value="Globin-like_sf"/>
</dbReference>
<keyword evidence="12" id="KW-0479">Metal-binding</keyword>
<dbReference type="GO" id="GO:0019825">
    <property type="term" value="F:oxygen binding"/>
    <property type="evidence" value="ECO:0007669"/>
    <property type="project" value="InterPro"/>
</dbReference>
<evidence type="ECO:0000313" key="27">
    <source>
        <dbReference type="EMBL" id="EPD99812.1"/>
    </source>
</evidence>
<dbReference type="GO" id="GO:0071500">
    <property type="term" value="P:cellular response to nitrosative stress"/>
    <property type="evidence" value="ECO:0007669"/>
    <property type="project" value="TreeGrafter"/>
</dbReference>
<keyword evidence="9 24" id="KW-0349">Heme</keyword>
<dbReference type="PANTHER" id="PTHR43396">
    <property type="entry name" value="FLAVOHEMOPROTEIN"/>
    <property type="match status" value="1"/>
</dbReference>
<dbReference type="InterPro" id="IPR039261">
    <property type="entry name" value="FNR_nucleotide-bd"/>
</dbReference>
<keyword evidence="28" id="KW-1185">Reference proteome</keyword>
<dbReference type="PATRIC" id="fig|1203554.3.peg.603"/>
<evidence type="ECO:0000256" key="1">
    <source>
        <dbReference type="ARBA" id="ARBA00001970"/>
    </source>
</evidence>
<dbReference type="GO" id="GO:0005344">
    <property type="term" value="F:oxygen carrier activity"/>
    <property type="evidence" value="ECO:0007669"/>
    <property type="project" value="UniProtKB-KW"/>
</dbReference>
<dbReference type="Gene3D" id="3.40.50.80">
    <property type="entry name" value="Nucleotide-binding domain of ferredoxin-NADP reductase (FNR) module"/>
    <property type="match status" value="1"/>
</dbReference>
<dbReference type="Gene3D" id="2.40.30.10">
    <property type="entry name" value="Translation factors"/>
    <property type="match status" value="1"/>
</dbReference>
<evidence type="ECO:0000256" key="17">
    <source>
        <dbReference type="ARBA" id="ARBA00023027"/>
    </source>
</evidence>
<evidence type="ECO:0000256" key="15">
    <source>
        <dbReference type="ARBA" id="ARBA00023002"/>
    </source>
</evidence>
<evidence type="ECO:0000256" key="13">
    <source>
        <dbReference type="ARBA" id="ARBA00022827"/>
    </source>
</evidence>
<dbReference type="SUPFAM" id="SSF52343">
    <property type="entry name" value="Ferredoxin reductase-like, C-terminal NADP-linked domain"/>
    <property type="match status" value="1"/>
</dbReference>